<evidence type="ECO:0000256" key="1">
    <source>
        <dbReference type="ARBA" id="ARBA00022603"/>
    </source>
</evidence>
<feature type="binding site" evidence="5">
    <location>
        <position position="187"/>
    </location>
    <ligand>
        <name>S-adenosyl-L-methionine</name>
        <dbReference type="ChEBI" id="CHEBI:59789"/>
    </ligand>
</feature>
<feature type="domain" description="Release factor glutamine methyltransferase N-terminal" evidence="7">
    <location>
        <begin position="13"/>
        <end position="82"/>
    </location>
</feature>
<dbReference type="InterPro" id="IPR002052">
    <property type="entry name" value="DNA_methylase_N6_adenine_CS"/>
</dbReference>
<dbReference type="PANTHER" id="PTHR18895:SF74">
    <property type="entry name" value="MTRF1L RELEASE FACTOR GLUTAMINE METHYLTRANSFERASE"/>
    <property type="match status" value="1"/>
</dbReference>
<evidence type="ECO:0000313" key="9">
    <source>
        <dbReference type="Proteomes" id="UP001247754"/>
    </source>
</evidence>
<dbReference type="GO" id="GO:0102559">
    <property type="term" value="F:peptide chain release factor N(5)-glutamine methyltransferase activity"/>
    <property type="evidence" value="ECO:0007669"/>
    <property type="project" value="UniProtKB-EC"/>
</dbReference>
<keyword evidence="1 5" id="KW-0489">Methyltransferase</keyword>
<sequence length="283" mass="28531">MSAAPPSPTPALALRAAVARLAAAGVAGAPRDARLLLADAMGVDPGRLTLHLHDALPPEAAARFEAAVAARAGRRPVSQILGRRAFWGRDFRVTADVLDPRPETEVLVALALAEPFSCVLDLGTGTGAILLTLLAERPGAAGVGTDVSPAALAVARGNAAALGVAADFLLSDWFSGVTGRFDLIVSNPPYIALAEMAALSPEVRDHEPHLALTDGGDGLAAYRAIAAGAAAHLAPGGRILLEIGPTQGPAVAALLAGAGFTGVAIHPDLDARDRVVAARAPLA</sequence>
<dbReference type="PROSITE" id="PS00092">
    <property type="entry name" value="N6_MTASE"/>
    <property type="match status" value="1"/>
</dbReference>
<feature type="binding site" evidence="5">
    <location>
        <position position="173"/>
    </location>
    <ligand>
        <name>S-adenosyl-L-methionine</name>
        <dbReference type="ChEBI" id="CHEBI:59789"/>
    </ligand>
</feature>
<evidence type="ECO:0000259" key="6">
    <source>
        <dbReference type="Pfam" id="PF05175"/>
    </source>
</evidence>
<comment type="catalytic activity">
    <reaction evidence="4 5">
        <text>L-glutaminyl-[peptide chain release factor] + S-adenosyl-L-methionine = N(5)-methyl-L-glutaminyl-[peptide chain release factor] + S-adenosyl-L-homocysteine + H(+)</text>
        <dbReference type="Rhea" id="RHEA:42896"/>
        <dbReference type="Rhea" id="RHEA-COMP:10271"/>
        <dbReference type="Rhea" id="RHEA-COMP:10272"/>
        <dbReference type="ChEBI" id="CHEBI:15378"/>
        <dbReference type="ChEBI" id="CHEBI:30011"/>
        <dbReference type="ChEBI" id="CHEBI:57856"/>
        <dbReference type="ChEBI" id="CHEBI:59789"/>
        <dbReference type="ChEBI" id="CHEBI:61891"/>
        <dbReference type="EC" id="2.1.1.297"/>
    </reaction>
</comment>
<evidence type="ECO:0000313" key="8">
    <source>
        <dbReference type="EMBL" id="MDR5652976.1"/>
    </source>
</evidence>
<reference evidence="8 9" key="1">
    <citation type="submission" date="2023-09" db="EMBL/GenBank/DDBJ databases">
        <title>Xinfangfangia sedmenti sp. nov., isolated the sedment.</title>
        <authorList>
            <person name="Xu L."/>
        </authorList>
    </citation>
    <scope>NUCLEOTIDE SEQUENCE [LARGE SCALE GENOMIC DNA]</scope>
    <source>
        <strain evidence="8 9">LG-4</strain>
    </source>
</reference>
<feature type="binding site" evidence="5">
    <location>
        <begin position="187"/>
        <end position="190"/>
    </location>
    <ligand>
        <name>substrate</name>
    </ligand>
</feature>
<proteinExistence type="inferred from homology"/>
<feature type="domain" description="Methyltransferase small" evidence="6">
    <location>
        <begin position="104"/>
        <end position="192"/>
    </location>
</feature>
<gene>
    <name evidence="5 8" type="primary">prmC</name>
    <name evidence="8" type="ORF">RGD00_10190</name>
</gene>
<dbReference type="HAMAP" id="MF_02126">
    <property type="entry name" value="RF_methyltr_PrmC"/>
    <property type="match status" value="1"/>
</dbReference>
<evidence type="ECO:0000256" key="4">
    <source>
        <dbReference type="ARBA" id="ARBA00048391"/>
    </source>
</evidence>
<comment type="function">
    <text evidence="5">Methylates the class 1 translation termination release factors RF1/PrfA and RF2/PrfB on the glutamine residue of the universally conserved GGQ motif.</text>
</comment>
<dbReference type="EMBL" id="JAVKPH010000009">
    <property type="protein sequence ID" value="MDR5652976.1"/>
    <property type="molecule type" value="Genomic_DNA"/>
</dbReference>
<evidence type="ECO:0000256" key="2">
    <source>
        <dbReference type="ARBA" id="ARBA00022679"/>
    </source>
</evidence>
<dbReference type="Proteomes" id="UP001247754">
    <property type="component" value="Unassembled WGS sequence"/>
</dbReference>
<dbReference type="GO" id="GO:0032259">
    <property type="term" value="P:methylation"/>
    <property type="evidence" value="ECO:0007669"/>
    <property type="project" value="UniProtKB-KW"/>
</dbReference>
<dbReference type="Pfam" id="PF05175">
    <property type="entry name" value="MTS"/>
    <property type="match status" value="1"/>
</dbReference>
<dbReference type="InterPro" id="IPR019874">
    <property type="entry name" value="RF_methyltr_PrmC"/>
</dbReference>
<dbReference type="SUPFAM" id="SSF53335">
    <property type="entry name" value="S-adenosyl-L-methionine-dependent methyltransferases"/>
    <property type="match status" value="1"/>
</dbReference>
<evidence type="ECO:0000259" key="7">
    <source>
        <dbReference type="Pfam" id="PF17827"/>
    </source>
</evidence>
<keyword evidence="3 5" id="KW-0949">S-adenosyl-L-methionine</keyword>
<dbReference type="CDD" id="cd02440">
    <property type="entry name" value="AdoMet_MTases"/>
    <property type="match status" value="1"/>
</dbReference>
<feature type="binding site" evidence="5">
    <location>
        <position position="146"/>
    </location>
    <ligand>
        <name>S-adenosyl-L-methionine</name>
        <dbReference type="ChEBI" id="CHEBI:59789"/>
    </ligand>
</feature>
<organism evidence="8 9">
    <name type="scientific">Ruixingdingia sedimenti</name>
    <dbReference type="NCBI Taxonomy" id="3073604"/>
    <lineage>
        <taxon>Bacteria</taxon>
        <taxon>Pseudomonadati</taxon>
        <taxon>Pseudomonadota</taxon>
        <taxon>Alphaproteobacteria</taxon>
        <taxon>Rhodobacterales</taxon>
        <taxon>Paracoccaceae</taxon>
        <taxon>Ruixingdingia</taxon>
    </lineage>
</organism>
<keyword evidence="2 5" id="KW-0808">Transferase</keyword>
<dbReference type="PANTHER" id="PTHR18895">
    <property type="entry name" value="HEMK METHYLTRANSFERASE"/>
    <property type="match status" value="1"/>
</dbReference>
<dbReference type="RefSeq" id="WP_310457218.1">
    <property type="nucleotide sequence ID" value="NZ_JAVKPH010000009.1"/>
</dbReference>
<accession>A0ABU1F7X4</accession>
<dbReference type="EC" id="2.1.1.297" evidence="5"/>
<name>A0ABU1F7X4_9RHOB</name>
<comment type="caution">
    <text evidence="8">The sequence shown here is derived from an EMBL/GenBank/DDBJ whole genome shotgun (WGS) entry which is preliminary data.</text>
</comment>
<dbReference type="Gene3D" id="1.10.8.10">
    <property type="entry name" value="DNA helicase RuvA subunit, C-terminal domain"/>
    <property type="match status" value="1"/>
</dbReference>
<dbReference type="InterPro" id="IPR007848">
    <property type="entry name" value="Small_mtfrase_dom"/>
</dbReference>
<dbReference type="NCBIfam" id="TIGR00536">
    <property type="entry name" value="hemK_fam"/>
    <property type="match status" value="1"/>
</dbReference>
<dbReference type="InterPro" id="IPR029063">
    <property type="entry name" value="SAM-dependent_MTases_sf"/>
</dbReference>
<dbReference type="InterPro" id="IPR040758">
    <property type="entry name" value="PrmC_N"/>
</dbReference>
<dbReference type="Pfam" id="PF17827">
    <property type="entry name" value="PrmC_N"/>
    <property type="match status" value="1"/>
</dbReference>
<protein>
    <recommendedName>
        <fullName evidence="5">Release factor glutamine methyltransferase</fullName>
        <shortName evidence="5">RF MTase</shortName>
        <ecNumber evidence="5">2.1.1.297</ecNumber>
    </recommendedName>
    <alternativeName>
        <fullName evidence="5">N5-glutamine methyltransferase PrmC</fullName>
    </alternativeName>
    <alternativeName>
        <fullName evidence="5">Protein-(glutamine-N5) MTase PrmC</fullName>
    </alternativeName>
    <alternativeName>
        <fullName evidence="5">Protein-glutamine N-methyltransferase PrmC</fullName>
    </alternativeName>
</protein>
<dbReference type="NCBIfam" id="TIGR03534">
    <property type="entry name" value="RF_mod_PrmC"/>
    <property type="match status" value="1"/>
</dbReference>
<feature type="binding site" evidence="5">
    <location>
        <begin position="123"/>
        <end position="127"/>
    </location>
    <ligand>
        <name>S-adenosyl-L-methionine</name>
        <dbReference type="ChEBI" id="CHEBI:59789"/>
    </ligand>
</feature>
<evidence type="ECO:0000256" key="3">
    <source>
        <dbReference type="ARBA" id="ARBA00022691"/>
    </source>
</evidence>
<dbReference type="Gene3D" id="3.40.50.150">
    <property type="entry name" value="Vaccinia Virus protein VP39"/>
    <property type="match status" value="1"/>
</dbReference>
<keyword evidence="9" id="KW-1185">Reference proteome</keyword>
<comment type="similarity">
    <text evidence="5">Belongs to the protein N5-glutamine methyltransferase family. PrmC subfamily.</text>
</comment>
<dbReference type="InterPro" id="IPR004556">
    <property type="entry name" value="HemK-like"/>
</dbReference>
<evidence type="ECO:0000256" key="5">
    <source>
        <dbReference type="HAMAP-Rule" id="MF_02126"/>
    </source>
</evidence>
<dbReference type="InterPro" id="IPR050320">
    <property type="entry name" value="N5-glutamine_MTase"/>
</dbReference>